<dbReference type="HOGENOM" id="CLU_2166469_0_0_6"/>
<dbReference type="STRING" id="498211.CJA_3680"/>
<keyword evidence="2" id="KW-1185">Reference proteome</keyword>
<dbReference type="KEGG" id="cja:CJA_3680"/>
<sequence length="110" mass="12341">MQTTPTARAREPLHIYLTLAQSSLVLEALVEKPFKEVFELIGKLNHQAQPFYQPDADPESPSRFVLEPPELSLCVRALGDLPYNRVCSLVALLHQQLQAQQAGLDRVHTP</sequence>
<dbReference type="RefSeq" id="WP_012489254.1">
    <property type="nucleotide sequence ID" value="NC_010995.1"/>
</dbReference>
<dbReference type="EMBL" id="CP000934">
    <property type="protein sequence ID" value="ACE85682.1"/>
    <property type="molecule type" value="Genomic_DNA"/>
</dbReference>
<evidence type="ECO:0000313" key="2">
    <source>
        <dbReference type="Proteomes" id="UP000001036"/>
    </source>
</evidence>
<gene>
    <name evidence="1" type="ordered locus">CJA_3680</name>
</gene>
<dbReference type="eggNOG" id="ENOG502ZHY5">
    <property type="taxonomic scope" value="Bacteria"/>
</dbReference>
<dbReference type="AlphaFoldDB" id="B3PHT8"/>
<organism evidence="1 2">
    <name type="scientific">Cellvibrio japonicus (strain Ueda107)</name>
    <name type="common">Pseudomonas fluorescens subsp. cellulosa</name>
    <dbReference type="NCBI Taxonomy" id="498211"/>
    <lineage>
        <taxon>Bacteria</taxon>
        <taxon>Pseudomonadati</taxon>
        <taxon>Pseudomonadota</taxon>
        <taxon>Gammaproteobacteria</taxon>
        <taxon>Cellvibrionales</taxon>
        <taxon>Cellvibrionaceae</taxon>
        <taxon>Cellvibrio</taxon>
    </lineage>
</organism>
<dbReference type="OrthoDB" id="983065at2"/>
<protein>
    <submittedName>
        <fullName evidence="1">Uncharacterized protein</fullName>
    </submittedName>
</protein>
<dbReference type="Proteomes" id="UP000001036">
    <property type="component" value="Chromosome"/>
</dbReference>
<name>B3PHT8_CELJU</name>
<reference evidence="1 2" key="1">
    <citation type="journal article" date="2008" name="J. Bacteriol.">
        <title>Insights into plant cell wall degradation from the genome sequence of the soil bacterium Cellvibrio japonicus.</title>
        <authorList>
            <person name="Deboy R.T."/>
            <person name="Mongodin E.F."/>
            <person name="Fouts D.E."/>
            <person name="Tailford L.E."/>
            <person name="Khouri H."/>
            <person name="Emerson J.B."/>
            <person name="Mohamoud Y."/>
            <person name="Watkins K."/>
            <person name="Henrissat B."/>
            <person name="Gilbert H.J."/>
            <person name="Nelson K.E."/>
        </authorList>
    </citation>
    <scope>NUCLEOTIDE SEQUENCE [LARGE SCALE GENOMIC DNA]</scope>
    <source>
        <strain evidence="1 2">Ueda107</strain>
    </source>
</reference>
<proteinExistence type="predicted"/>
<accession>B3PHT8</accession>
<evidence type="ECO:0000313" key="1">
    <source>
        <dbReference type="EMBL" id="ACE85682.1"/>
    </source>
</evidence>